<feature type="transmembrane region" description="Helical" evidence="7">
    <location>
        <begin position="357"/>
        <end position="379"/>
    </location>
</feature>
<keyword evidence="5 7" id="KW-0472">Membrane</keyword>
<feature type="transmembrane region" description="Helical" evidence="7">
    <location>
        <begin position="448"/>
        <end position="468"/>
    </location>
</feature>
<evidence type="ECO:0000256" key="3">
    <source>
        <dbReference type="ARBA" id="ARBA00022692"/>
    </source>
</evidence>
<evidence type="ECO:0000256" key="5">
    <source>
        <dbReference type="ARBA" id="ARBA00023136"/>
    </source>
</evidence>
<keyword evidence="2" id="KW-1003">Cell membrane</keyword>
<dbReference type="OrthoDB" id="127154at2"/>
<dbReference type="InterPro" id="IPR025857">
    <property type="entry name" value="MacB_PCD"/>
</dbReference>
<feature type="transmembrane region" description="Helical" evidence="7">
    <location>
        <begin position="708"/>
        <end position="735"/>
    </location>
</feature>
<dbReference type="RefSeq" id="WP_117298598.1">
    <property type="nucleotide sequence ID" value="NZ_QVQT02000002.1"/>
</dbReference>
<evidence type="ECO:0000256" key="7">
    <source>
        <dbReference type="SAM" id="Phobius"/>
    </source>
</evidence>
<keyword evidence="4 7" id="KW-1133">Transmembrane helix</keyword>
<comment type="subcellular location">
    <subcellularLocation>
        <location evidence="1">Cell membrane</location>
        <topology evidence="1">Multi-pass membrane protein</topology>
    </subcellularLocation>
</comment>
<keyword evidence="3 7" id="KW-0812">Transmembrane</keyword>
<feature type="transmembrane region" description="Helical" evidence="7">
    <location>
        <begin position="799"/>
        <end position="818"/>
    </location>
</feature>
<dbReference type="GO" id="GO:0022857">
    <property type="term" value="F:transmembrane transporter activity"/>
    <property type="evidence" value="ECO:0007669"/>
    <property type="project" value="TreeGrafter"/>
</dbReference>
<proteinExistence type="inferred from homology"/>
<evidence type="ECO:0000259" key="9">
    <source>
        <dbReference type="Pfam" id="PF12704"/>
    </source>
</evidence>
<keyword evidence="11" id="KW-1185">Reference proteome</keyword>
<dbReference type="Pfam" id="PF02687">
    <property type="entry name" value="FtsX"/>
    <property type="match status" value="2"/>
</dbReference>
<protein>
    <submittedName>
        <fullName evidence="10">Permease</fullName>
    </submittedName>
</protein>
<sequence length="835" mass="89753">MLTDIRYALRQLRKSPAFMLTAILTLALGIGANTAIFSLLDQALLRSLPVRDPKQLVLLEATPYDAWNGGTTTNGGDNTAYFSYPMYKDLRDRNQAFDGLIAMFQTQVGVEWQKHSALNNAELVSGNYFDVLGVRPAVGRLLVQADDVVKNGSPVVVLGFDYWKNHMGADPHAVGQTLDINGHPFQIIGVSAPGFASAIWGSPADLFIPMTMKPVVTPTWDDLDLHNSRWLNILGRLKPGESRAQAQAAMAPLWHALRAAEIPVMENTSPRFFDRFVTHSQLEVHDGTKGFSYSRNSLRTPLLVMMGMVALVILMASVNVASLVLVRAAGRTREFSMRYALGANRAQIVRQLVIEGLLLGVTGGVAGFALAPAVVRVLASRITNGSGQPPFSTGIDLQVLAFNFAIALCVSLLFALAPALQLRKPDLAGQMKQQGAGSVGGHLGFRRLTVGLQIGLSLLLLVASGLFVRTLRNLRSVNVGFATDHLITFGIEPNLAGYSENSVGPLHRRILQTLAVLPGVVSVGATTDPELADDGNGGNISIQGYERHNDESMNAEQPIVTAQYLSTLRVPLLAGRYFTEADDMTHPAVAIVNETLAKRFFGTPEKAIGHMAYTGPSGKQKDEIQIVGVVRDYLHRNMRDTVKMTLYHSAAQDKTPGGMNYYVRTWGAPQAAMGAIRHAIAGIDSKLVIDSLTTMDGQIDLDLSNERMIAMLAVSFGVLATLLAAIGLYGVLAYATAQRTREIGVRMALGADRRGVVVLVLRDVLTLAGISLIAAIPVALLVTRTLKSQLFGVSTADPTIYICGALLVSVVAVLSAALPARRAASIEPSVALRSE</sequence>
<comment type="caution">
    <text evidence="10">The sequence shown here is derived from an EMBL/GenBank/DDBJ whole genome shotgun (WGS) entry which is preliminary data.</text>
</comment>
<dbReference type="GO" id="GO:0005886">
    <property type="term" value="C:plasma membrane"/>
    <property type="evidence" value="ECO:0007669"/>
    <property type="project" value="UniProtKB-SubCell"/>
</dbReference>
<organism evidence="10 11">
    <name type="scientific">Paracidobacterium acidisoli</name>
    <dbReference type="NCBI Taxonomy" id="2303751"/>
    <lineage>
        <taxon>Bacteria</taxon>
        <taxon>Pseudomonadati</taxon>
        <taxon>Acidobacteriota</taxon>
        <taxon>Terriglobia</taxon>
        <taxon>Terriglobales</taxon>
        <taxon>Acidobacteriaceae</taxon>
        <taxon>Paracidobacterium</taxon>
    </lineage>
</organism>
<dbReference type="PANTHER" id="PTHR30572:SF4">
    <property type="entry name" value="ABC TRANSPORTER PERMEASE YTRF"/>
    <property type="match status" value="1"/>
</dbReference>
<dbReference type="NCBIfam" id="TIGR03434">
    <property type="entry name" value="ADOP"/>
    <property type="match status" value="1"/>
</dbReference>
<name>A0A372IST9_9BACT</name>
<evidence type="ECO:0000256" key="6">
    <source>
        <dbReference type="ARBA" id="ARBA00038076"/>
    </source>
</evidence>
<dbReference type="Pfam" id="PF12704">
    <property type="entry name" value="MacB_PCD"/>
    <property type="match status" value="2"/>
</dbReference>
<gene>
    <name evidence="10" type="ORF">D0Y96_07015</name>
</gene>
<dbReference type="Proteomes" id="UP000264702">
    <property type="component" value="Unassembled WGS sequence"/>
</dbReference>
<feature type="domain" description="ABC3 transporter permease C-terminal" evidence="8">
    <location>
        <begin position="715"/>
        <end position="828"/>
    </location>
</feature>
<dbReference type="PANTHER" id="PTHR30572">
    <property type="entry name" value="MEMBRANE COMPONENT OF TRANSPORTER-RELATED"/>
    <property type="match status" value="1"/>
</dbReference>
<dbReference type="InterPro" id="IPR050250">
    <property type="entry name" value="Macrolide_Exporter_MacB"/>
</dbReference>
<evidence type="ECO:0000256" key="1">
    <source>
        <dbReference type="ARBA" id="ARBA00004651"/>
    </source>
</evidence>
<evidence type="ECO:0000313" key="11">
    <source>
        <dbReference type="Proteomes" id="UP000264702"/>
    </source>
</evidence>
<dbReference type="InterPro" id="IPR003838">
    <property type="entry name" value="ABC3_permease_C"/>
</dbReference>
<feature type="domain" description="ABC3 transporter permease C-terminal" evidence="8">
    <location>
        <begin position="308"/>
        <end position="425"/>
    </location>
</feature>
<accession>A0A372IST9</accession>
<evidence type="ECO:0000259" key="8">
    <source>
        <dbReference type="Pfam" id="PF02687"/>
    </source>
</evidence>
<reference evidence="10 11" key="1">
    <citation type="submission" date="2018-08" db="EMBL/GenBank/DDBJ databases">
        <title>Acidipila sp. 4G-K13, an acidobacterium isolated from forest soil.</title>
        <authorList>
            <person name="Gao Z.-H."/>
            <person name="Qiu L.-H."/>
        </authorList>
    </citation>
    <scope>NUCLEOTIDE SEQUENCE [LARGE SCALE GENOMIC DNA]</scope>
    <source>
        <strain evidence="10 11">4G-K13</strain>
    </source>
</reference>
<evidence type="ECO:0000256" key="4">
    <source>
        <dbReference type="ARBA" id="ARBA00022989"/>
    </source>
</evidence>
<dbReference type="InterPro" id="IPR017800">
    <property type="entry name" value="ADOP"/>
</dbReference>
<feature type="transmembrane region" description="Helical" evidence="7">
    <location>
        <begin position="302"/>
        <end position="328"/>
    </location>
</feature>
<dbReference type="AlphaFoldDB" id="A0A372IST9"/>
<feature type="domain" description="MacB-like periplasmic core" evidence="9">
    <location>
        <begin position="20"/>
        <end position="251"/>
    </location>
</feature>
<evidence type="ECO:0000256" key="2">
    <source>
        <dbReference type="ARBA" id="ARBA00022475"/>
    </source>
</evidence>
<comment type="similarity">
    <text evidence="6">Belongs to the ABC-4 integral membrane protein family.</text>
</comment>
<feature type="transmembrane region" description="Helical" evidence="7">
    <location>
        <begin position="756"/>
        <end position="779"/>
    </location>
</feature>
<feature type="domain" description="MacB-like periplasmic core" evidence="9">
    <location>
        <begin position="456"/>
        <end position="676"/>
    </location>
</feature>
<feature type="transmembrane region" description="Helical" evidence="7">
    <location>
        <begin position="399"/>
        <end position="422"/>
    </location>
</feature>
<evidence type="ECO:0000313" key="10">
    <source>
        <dbReference type="EMBL" id="RFU17851.1"/>
    </source>
</evidence>
<dbReference type="EMBL" id="QVQT01000002">
    <property type="protein sequence ID" value="RFU17851.1"/>
    <property type="molecule type" value="Genomic_DNA"/>
</dbReference>